<dbReference type="InterPro" id="IPR036390">
    <property type="entry name" value="WH_DNA-bd_sf"/>
</dbReference>
<comment type="similarity">
    <text evidence="1">Belongs to the LysR transcriptional regulatory family.</text>
</comment>
<dbReference type="GO" id="GO:0043565">
    <property type="term" value="F:sequence-specific DNA binding"/>
    <property type="evidence" value="ECO:0007669"/>
    <property type="project" value="TreeGrafter"/>
</dbReference>
<dbReference type="InterPro" id="IPR000847">
    <property type="entry name" value="LysR_HTH_N"/>
</dbReference>
<evidence type="ECO:0000256" key="5">
    <source>
        <dbReference type="SAM" id="MobiDB-lite"/>
    </source>
</evidence>
<dbReference type="PRINTS" id="PR00039">
    <property type="entry name" value="HTHLYSR"/>
</dbReference>
<evidence type="ECO:0000256" key="2">
    <source>
        <dbReference type="ARBA" id="ARBA00023015"/>
    </source>
</evidence>
<gene>
    <name evidence="7" type="ORF">FJU30_17130</name>
</gene>
<dbReference type="FunFam" id="1.10.10.10:FF:000001">
    <property type="entry name" value="LysR family transcriptional regulator"/>
    <property type="match status" value="1"/>
</dbReference>
<dbReference type="SUPFAM" id="SSF53850">
    <property type="entry name" value="Periplasmic binding protein-like II"/>
    <property type="match status" value="1"/>
</dbReference>
<evidence type="ECO:0000256" key="4">
    <source>
        <dbReference type="ARBA" id="ARBA00023163"/>
    </source>
</evidence>
<dbReference type="OrthoDB" id="6428912at2"/>
<sequence>MRYKQLQDMALFALVAECGSFTQAARKAGLAKSSLSQRISQLEQSLGLRLINRTTRHINLTFAGERYLVHCQEMMHACERAEDSIQRLRDNPSGRLRITSPAGLGATLLPRLTTAFQLRFPAVSLEVLVSDTLTDLVQDGFDAALRTGKPQDSSLIGRPIGATPRYLLASPDYLRRYPAIAHPQQLPQHHCIAHRAWPAWVLQRGDEYYRWSLPNSHTTDNLLYARECAIAAAGITLLPSFLCQDEVRNQQLVRVLPEWRAEGNGVWLVYPSRKLNSPALACFIDFVLEQDTVRDCARALESLTADEGERAPPAGGHSRPFDQASSSE</sequence>
<dbReference type="PANTHER" id="PTHR30537:SF5">
    <property type="entry name" value="HTH-TYPE TRANSCRIPTIONAL ACTIVATOR TTDR-RELATED"/>
    <property type="match status" value="1"/>
</dbReference>
<dbReference type="GO" id="GO:0006351">
    <property type="term" value="P:DNA-templated transcription"/>
    <property type="evidence" value="ECO:0007669"/>
    <property type="project" value="TreeGrafter"/>
</dbReference>
<dbReference type="CDD" id="cd08422">
    <property type="entry name" value="PBP2_CrgA_like"/>
    <property type="match status" value="1"/>
</dbReference>
<feature type="region of interest" description="Disordered" evidence="5">
    <location>
        <begin position="304"/>
        <end position="328"/>
    </location>
</feature>
<dbReference type="RefSeq" id="WP_150436195.1">
    <property type="nucleotide sequence ID" value="NZ_VYKJ01000009.1"/>
</dbReference>
<dbReference type="InterPro" id="IPR058163">
    <property type="entry name" value="LysR-type_TF_proteobact-type"/>
</dbReference>
<keyword evidence="3" id="KW-0238">DNA-binding</keyword>
<dbReference type="PANTHER" id="PTHR30537">
    <property type="entry name" value="HTH-TYPE TRANSCRIPTIONAL REGULATOR"/>
    <property type="match status" value="1"/>
</dbReference>
<dbReference type="EMBL" id="VYKJ01000009">
    <property type="protein sequence ID" value="KAA8998136.1"/>
    <property type="molecule type" value="Genomic_DNA"/>
</dbReference>
<organism evidence="7 8">
    <name type="scientific">Affinibrenneria salicis</name>
    <dbReference type="NCBI Taxonomy" id="2590031"/>
    <lineage>
        <taxon>Bacteria</taxon>
        <taxon>Pseudomonadati</taxon>
        <taxon>Pseudomonadota</taxon>
        <taxon>Gammaproteobacteria</taxon>
        <taxon>Enterobacterales</taxon>
        <taxon>Pectobacteriaceae</taxon>
        <taxon>Affinibrenneria</taxon>
    </lineage>
</organism>
<evidence type="ECO:0000256" key="3">
    <source>
        <dbReference type="ARBA" id="ARBA00023125"/>
    </source>
</evidence>
<evidence type="ECO:0000259" key="6">
    <source>
        <dbReference type="PROSITE" id="PS50931"/>
    </source>
</evidence>
<name>A0A5J5FWT9_9GAMM</name>
<dbReference type="Pfam" id="PF00126">
    <property type="entry name" value="HTH_1"/>
    <property type="match status" value="1"/>
</dbReference>
<keyword evidence="4" id="KW-0804">Transcription</keyword>
<reference evidence="7 8" key="1">
    <citation type="submission" date="2019-09" db="EMBL/GenBank/DDBJ databases">
        <authorList>
            <person name="Li Y."/>
        </authorList>
    </citation>
    <scope>NUCLEOTIDE SEQUENCE [LARGE SCALE GENOMIC DNA]</scope>
    <source>
        <strain evidence="7 8">L3-3HA</strain>
    </source>
</reference>
<evidence type="ECO:0000313" key="7">
    <source>
        <dbReference type="EMBL" id="KAA8998136.1"/>
    </source>
</evidence>
<keyword evidence="8" id="KW-1185">Reference proteome</keyword>
<evidence type="ECO:0000313" key="8">
    <source>
        <dbReference type="Proteomes" id="UP000335415"/>
    </source>
</evidence>
<proteinExistence type="inferred from homology"/>
<protein>
    <submittedName>
        <fullName evidence="7">LysR family transcriptional regulator</fullName>
    </submittedName>
</protein>
<dbReference type="Proteomes" id="UP000335415">
    <property type="component" value="Unassembled WGS sequence"/>
</dbReference>
<feature type="domain" description="HTH lysR-type" evidence="6">
    <location>
        <begin position="1"/>
        <end position="61"/>
    </location>
</feature>
<dbReference type="PROSITE" id="PS50931">
    <property type="entry name" value="HTH_LYSR"/>
    <property type="match status" value="1"/>
</dbReference>
<comment type="caution">
    <text evidence="7">The sequence shown here is derived from an EMBL/GenBank/DDBJ whole genome shotgun (WGS) entry which is preliminary data.</text>
</comment>
<evidence type="ECO:0000256" key="1">
    <source>
        <dbReference type="ARBA" id="ARBA00009437"/>
    </source>
</evidence>
<dbReference type="Gene3D" id="1.10.10.10">
    <property type="entry name" value="Winged helix-like DNA-binding domain superfamily/Winged helix DNA-binding domain"/>
    <property type="match status" value="1"/>
</dbReference>
<dbReference type="SUPFAM" id="SSF46785">
    <property type="entry name" value="Winged helix' DNA-binding domain"/>
    <property type="match status" value="1"/>
</dbReference>
<accession>A0A5J5FWT9</accession>
<dbReference type="InterPro" id="IPR036388">
    <property type="entry name" value="WH-like_DNA-bd_sf"/>
</dbReference>
<dbReference type="AlphaFoldDB" id="A0A5J5FWT9"/>
<dbReference type="GO" id="GO:0003700">
    <property type="term" value="F:DNA-binding transcription factor activity"/>
    <property type="evidence" value="ECO:0007669"/>
    <property type="project" value="InterPro"/>
</dbReference>
<dbReference type="InterPro" id="IPR005119">
    <property type="entry name" value="LysR_subst-bd"/>
</dbReference>
<dbReference type="Pfam" id="PF03466">
    <property type="entry name" value="LysR_substrate"/>
    <property type="match status" value="1"/>
</dbReference>
<keyword evidence="2" id="KW-0805">Transcription regulation</keyword>
<dbReference type="Gene3D" id="3.40.190.290">
    <property type="match status" value="1"/>
</dbReference>